<name>A0A453GRN9_AEGTS</name>
<evidence type="ECO:0000256" key="1">
    <source>
        <dbReference type="ARBA" id="ARBA00022793"/>
    </source>
</evidence>
<sequence>PYAGVKDILKNLSEKQGKKMNSPESAKDIPKFLELFAGQINMDETKDPIESFKTFNEFFIRQLKPSARPIAHIDDGSIATCAADCRLMAYSSVDESTRFWIKGRKFSIEGLLGADAHYNAFKNGSLVIFRLAPQDYHRFHVPVSGTVEKFVEIPGCLYTVNPIAVNSKYCNVFTENKRVISIISTPEFGKVRLLSLFCCIL</sequence>
<dbReference type="EnsemblPlants" id="AET3Gv21170200.19">
    <property type="protein sequence ID" value="AET3Gv21170200.19"/>
    <property type="gene ID" value="AET3Gv21170200"/>
</dbReference>
<evidence type="ECO:0000256" key="2">
    <source>
        <dbReference type="ARBA" id="ARBA00023239"/>
    </source>
</evidence>
<dbReference type="Pfam" id="PF02666">
    <property type="entry name" value="PS_Dcarbxylase"/>
    <property type="match status" value="1"/>
</dbReference>
<evidence type="ECO:0000313" key="3">
    <source>
        <dbReference type="EnsemblPlants" id="AET3Gv21170200.19"/>
    </source>
</evidence>
<protein>
    <submittedName>
        <fullName evidence="3">Pleckstrin and Sec7 domain containing 2</fullName>
    </submittedName>
</protein>
<reference evidence="3" key="4">
    <citation type="submission" date="2019-03" db="UniProtKB">
        <authorList>
            <consortium name="EnsemblPlants"/>
        </authorList>
    </citation>
    <scope>IDENTIFICATION</scope>
</reference>
<keyword evidence="1" id="KW-0210">Decarboxylase</keyword>
<organism evidence="3 4">
    <name type="scientific">Aegilops tauschii subsp. strangulata</name>
    <name type="common">Goatgrass</name>
    <dbReference type="NCBI Taxonomy" id="200361"/>
    <lineage>
        <taxon>Eukaryota</taxon>
        <taxon>Viridiplantae</taxon>
        <taxon>Streptophyta</taxon>
        <taxon>Embryophyta</taxon>
        <taxon>Tracheophyta</taxon>
        <taxon>Spermatophyta</taxon>
        <taxon>Magnoliopsida</taxon>
        <taxon>Liliopsida</taxon>
        <taxon>Poales</taxon>
        <taxon>Poaceae</taxon>
        <taxon>BOP clade</taxon>
        <taxon>Pooideae</taxon>
        <taxon>Triticodae</taxon>
        <taxon>Triticeae</taxon>
        <taxon>Triticinae</taxon>
        <taxon>Aegilops</taxon>
    </lineage>
</organism>
<evidence type="ECO:0000313" key="4">
    <source>
        <dbReference type="Proteomes" id="UP000015105"/>
    </source>
</evidence>
<accession>A0A453GRN9</accession>
<reference evidence="3" key="5">
    <citation type="journal article" date="2021" name="G3 (Bethesda)">
        <title>Aegilops tauschii genome assembly Aet v5.0 features greater sequence contiguity and improved annotation.</title>
        <authorList>
            <person name="Wang L."/>
            <person name="Zhu T."/>
            <person name="Rodriguez J.C."/>
            <person name="Deal K.R."/>
            <person name="Dubcovsky J."/>
            <person name="McGuire P.E."/>
            <person name="Lux T."/>
            <person name="Spannagl M."/>
            <person name="Mayer K.F.X."/>
            <person name="Baldrich P."/>
            <person name="Meyers B.C."/>
            <person name="Huo N."/>
            <person name="Gu Y.Q."/>
            <person name="Zhou H."/>
            <person name="Devos K.M."/>
            <person name="Bennetzen J.L."/>
            <person name="Unver T."/>
            <person name="Budak H."/>
            <person name="Gulick P.J."/>
            <person name="Galiba G."/>
            <person name="Kalapos B."/>
            <person name="Nelson D.R."/>
            <person name="Li P."/>
            <person name="You F.M."/>
            <person name="Luo M.C."/>
            <person name="Dvorak J."/>
        </authorList>
    </citation>
    <scope>NUCLEOTIDE SEQUENCE [LARGE SCALE GENOMIC DNA]</scope>
    <source>
        <strain evidence="3">cv. AL8/78</strain>
    </source>
</reference>
<dbReference type="InterPro" id="IPR003817">
    <property type="entry name" value="PS_Dcarbxylase"/>
</dbReference>
<reference evidence="3" key="3">
    <citation type="journal article" date="2017" name="Nature">
        <title>Genome sequence of the progenitor of the wheat D genome Aegilops tauschii.</title>
        <authorList>
            <person name="Luo M.C."/>
            <person name="Gu Y.Q."/>
            <person name="Puiu D."/>
            <person name="Wang H."/>
            <person name="Twardziok S.O."/>
            <person name="Deal K.R."/>
            <person name="Huo N."/>
            <person name="Zhu T."/>
            <person name="Wang L."/>
            <person name="Wang Y."/>
            <person name="McGuire P.E."/>
            <person name="Liu S."/>
            <person name="Long H."/>
            <person name="Ramasamy R.K."/>
            <person name="Rodriguez J.C."/>
            <person name="Van S.L."/>
            <person name="Yuan L."/>
            <person name="Wang Z."/>
            <person name="Xia Z."/>
            <person name="Xiao L."/>
            <person name="Anderson O.D."/>
            <person name="Ouyang S."/>
            <person name="Liang Y."/>
            <person name="Zimin A.V."/>
            <person name="Pertea G."/>
            <person name="Qi P."/>
            <person name="Bennetzen J.L."/>
            <person name="Dai X."/>
            <person name="Dawson M.W."/>
            <person name="Muller H.G."/>
            <person name="Kugler K."/>
            <person name="Rivarola-Duarte L."/>
            <person name="Spannagl M."/>
            <person name="Mayer K.F.X."/>
            <person name="Lu F.H."/>
            <person name="Bevan M.W."/>
            <person name="Leroy P."/>
            <person name="Li P."/>
            <person name="You F.M."/>
            <person name="Sun Q."/>
            <person name="Liu Z."/>
            <person name="Lyons E."/>
            <person name="Wicker T."/>
            <person name="Salzberg S.L."/>
            <person name="Devos K.M."/>
            <person name="Dvorak J."/>
        </authorList>
    </citation>
    <scope>NUCLEOTIDE SEQUENCE [LARGE SCALE GENOMIC DNA]</scope>
    <source>
        <strain evidence="3">cv. AL8/78</strain>
    </source>
</reference>
<proteinExistence type="predicted"/>
<dbReference type="GO" id="GO:0004609">
    <property type="term" value="F:phosphatidylserine decarboxylase activity"/>
    <property type="evidence" value="ECO:0007669"/>
    <property type="project" value="InterPro"/>
</dbReference>
<dbReference type="Proteomes" id="UP000015105">
    <property type="component" value="Chromosome 3D"/>
</dbReference>
<keyword evidence="4" id="KW-1185">Reference proteome</keyword>
<dbReference type="AlphaFoldDB" id="A0A453GRN9"/>
<reference evidence="4" key="1">
    <citation type="journal article" date="2014" name="Science">
        <title>Ancient hybridizations among the ancestral genomes of bread wheat.</title>
        <authorList>
            <consortium name="International Wheat Genome Sequencing Consortium,"/>
            <person name="Marcussen T."/>
            <person name="Sandve S.R."/>
            <person name="Heier L."/>
            <person name="Spannagl M."/>
            <person name="Pfeifer M."/>
            <person name="Jakobsen K.S."/>
            <person name="Wulff B.B."/>
            <person name="Steuernagel B."/>
            <person name="Mayer K.F."/>
            <person name="Olsen O.A."/>
        </authorList>
    </citation>
    <scope>NUCLEOTIDE SEQUENCE [LARGE SCALE GENOMIC DNA]</scope>
    <source>
        <strain evidence="4">cv. AL8/78</strain>
    </source>
</reference>
<dbReference type="Gramene" id="AET3Gv21170200.19">
    <property type="protein sequence ID" value="AET3Gv21170200.19"/>
    <property type="gene ID" value="AET3Gv21170200"/>
</dbReference>
<dbReference type="GO" id="GO:0008654">
    <property type="term" value="P:phospholipid biosynthetic process"/>
    <property type="evidence" value="ECO:0007669"/>
    <property type="project" value="InterPro"/>
</dbReference>
<keyword evidence="2" id="KW-0456">Lyase</keyword>
<dbReference type="PANTHER" id="PTHR10067:SF17">
    <property type="entry name" value="PHOSPHATIDYLSERINE DECARBOXYLASE PROENZYME 2"/>
    <property type="match status" value="1"/>
</dbReference>
<reference evidence="4" key="2">
    <citation type="journal article" date="2017" name="Nat. Plants">
        <title>The Aegilops tauschii genome reveals multiple impacts of transposons.</title>
        <authorList>
            <person name="Zhao G."/>
            <person name="Zou C."/>
            <person name="Li K."/>
            <person name="Wang K."/>
            <person name="Li T."/>
            <person name="Gao L."/>
            <person name="Zhang X."/>
            <person name="Wang H."/>
            <person name="Yang Z."/>
            <person name="Liu X."/>
            <person name="Jiang W."/>
            <person name="Mao L."/>
            <person name="Kong X."/>
            <person name="Jiao Y."/>
            <person name="Jia J."/>
        </authorList>
    </citation>
    <scope>NUCLEOTIDE SEQUENCE [LARGE SCALE GENOMIC DNA]</scope>
    <source>
        <strain evidence="4">cv. AL8/78</strain>
    </source>
</reference>
<dbReference type="PANTHER" id="PTHR10067">
    <property type="entry name" value="PHOSPHATIDYLSERINE DECARBOXYLASE"/>
    <property type="match status" value="1"/>
</dbReference>